<dbReference type="InterPro" id="IPR003613">
    <property type="entry name" value="Ubox_domain"/>
</dbReference>
<keyword evidence="7" id="KW-0833">Ubl conjugation pathway</keyword>
<dbReference type="GO" id="GO:0000151">
    <property type="term" value="C:ubiquitin ligase complex"/>
    <property type="evidence" value="ECO:0007669"/>
    <property type="project" value="InterPro"/>
</dbReference>
<evidence type="ECO:0000313" key="11">
    <source>
        <dbReference type="WBParaSite" id="Hba_09027"/>
    </source>
</evidence>
<keyword evidence="8" id="KW-0539">Nucleus</keyword>
<keyword evidence="5" id="KW-0963">Cytoplasm</keyword>
<evidence type="ECO:0000313" key="10">
    <source>
        <dbReference type="Proteomes" id="UP000095283"/>
    </source>
</evidence>
<evidence type="ECO:0000256" key="2">
    <source>
        <dbReference type="ARBA" id="ARBA00004496"/>
    </source>
</evidence>
<dbReference type="GO" id="GO:0034450">
    <property type="term" value="F:ubiquitin-ubiquitin ligase activity"/>
    <property type="evidence" value="ECO:0007669"/>
    <property type="project" value="InterPro"/>
</dbReference>
<organism evidence="10 11">
    <name type="scientific">Heterorhabditis bacteriophora</name>
    <name type="common">Entomopathogenic nematode worm</name>
    <dbReference type="NCBI Taxonomy" id="37862"/>
    <lineage>
        <taxon>Eukaryota</taxon>
        <taxon>Metazoa</taxon>
        <taxon>Ecdysozoa</taxon>
        <taxon>Nematoda</taxon>
        <taxon>Chromadorea</taxon>
        <taxon>Rhabditida</taxon>
        <taxon>Rhabditina</taxon>
        <taxon>Rhabditomorpha</taxon>
        <taxon>Strongyloidea</taxon>
        <taxon>Heterorhabditidae</taxon>
        <taxon>Heterorhabditis</taxon>
    </lineage>
</organism>
<dbReference type="Gene3D" id="3.30.40.10">
    <property type="entry name" value="Zinc/RING finger domain, C3HC4 (zinc finger)"/>
    <property type="match status" value="1"/>
</dbReference>
<name>A0A1I7WV40_HETBA</name>
<keyword evidence="10" id="KW-1185">Reference proteome</keyword>
<keyword evidence="6" id="KW-0808">Transferase</keyword>
<dbReference type="InterPro" id="IPR019474">
    <property type="entry name" value="Ub_conjug_fac_E4_core"/>
</dbReference>
<dbReference type="UniPathway" id="UPA00143"/>
<evidence type="ECO:0000256" key="6">
    <source>
        <dbReference type="ARBA" id="ARBA00022679"/>
    </source>
</evidence>
<sequence>MHQLLANASSRSRCLDYMAAVIKRNEKRSQLRADFGKLASHSFMINFILFSAINGDEKFLTECFFLTVQCENIGLQAAVNRLRVIKRHIADTRERIRELKGQLNRIPNGLFGDQEKKRINYELKKRTEQRNNLAHSIICYECVLTDPEFLELSLDFSSKQLLLLLNAIVPNFRYDADLPTDAPLLFAAYPEFYLEDILDLLSYALKHAAPLLMARNNDWPNQLLVFICCTHYFNNPFLAAKIVEVVMMLTPSVLPAAHNLWSQLINSSVAVDKLFPSLVKVVKMYFLKYDILLKVHIHTMKRSYSPEMMNEVLRRIENFSIVSTSQIERFRALAETVEKLFKNKAEQEMELEDAPEEFKGNLKYIFELSFADPVMNTLMDDPVRLPSGHIMDRKHIMRHLLSSQTNPFNRAPLGETELEPSKL</sequence>
<dbReference type="Proteomes" id="UP000095283">
    <property type="component" value="Unplaced"/>
</dbReference>
<evidence type="ECO:0000256" key="7">
    <source>
        <dbReference type="ARBA" id="ARBA00022786"/>
    </source>
</evidence>
<evidence type="ECO:0000256" key="4">
    <source>
        <dbReference type="ARBA" id="ARBA00007434"/>
    </source>
</evidence>
<evidence type="ECO:0000256" key="8">
    <source>
        <dbReference type="ARBA" id="ARBA00023242"/>
    </source>
</evidence>
<dbReference type="InterPro" id="IPR013083">
    <property type="entry name" value="Znf_RING/FYVE/PHD"/>
</dbReference>
<evidence type="ECO:0000256" key="1">
    <source>
        <dbReference type="ARBA" id="ARBA00004123"/>
    </source>
</evidence>
<comment type="pathway">
    <text evidence="3">Protein modification; protein ubiquitination.</text>
</comment>
<dbReference type="WBParaSite" id="Hba_09027">
    <property type="protein sequence ID" value="Hba_09027"/>
    <property type="gene ID" value="Hba_09027"/>
</dbReference>
<evidence type="ECO:0000256" key="5">
    <source>
        <dbReference type="ARBA" id="ARBA00022490"/>
    </source>
</evidence>
<dbReference type="SUPFAM" id="SSF57850">
    <property type="entry name" value="RING/U-box"/>
    <property type="match status" value="1"/>
</dbReference>
<dbReference type="GO" id="GO:0000209">
    <property type="term" value="P:protein polyubiquitination"/>
    <property type="evidence" value="ECO:0007669"/>
    <property type="project" value="TreeGrafter"/>
</dbReference>
<evidence type="ECO:0000256" key="3">
    <source>
        <dbReference type="ARBA" id="ARBA00004906"/>
    </source>
</evidence>
<reference evidence="11" key="1">
    <citation type="submission" date="2016-11" db="UniProtKB">
        <authorList>
            <consortium name="WormBaseParasite"/>
        </authorList>
    </citation>
    <scope>IDENTIFICATION</scope>
</reference>
<dbReference type="GO" id="GO:0005737">
    <property type="term" value="C:cytoplasm"/>
    <property type="evidence" value="ECO:0007669"/>
    <property type="project" value="UniProtKB-SubCell"/>
</dbReference>
<dbReference type="GO" id="GO:0006511">
    <property type="term" value="P:ubiquitin-dependent protein catabolic process"/>
    <property type="evidence" value="ECO:0007669"/>
    <property type="project" value="InterPro"/>
</dbReference>
<dbReference type="GO" id="GO:0005634">
    <property type="term" value="C:nucleus"/>
    <property type="evidence" value="ECO:0007669"/>
    <property type="project" value="UniProtKB-SubCell"/>
</dbReference>
<comment type="subcellular location">
    <subcellularLocation>
        <location evidence="2">Cytoplasm</location>
    </subcellularLocation>
    <subcellularLocation>
        <location evidence="1">Nucleus</location>
    </subcellularLocation>
</comment>
<dbReference type="Pfam" id="PF10408">
    <property type="entry name" value="Ufd2P_core"/>
    <property type="match status" value="2"/>
</dbReference>
<dbReference type="PANTHER" id="PTHR13931:SF2">
    <property type="entry name" value="UBIQUITIN CONJUGATION FACTOR E4 B"/>
    <property type="match status" value="1"/>
</dbReference>
<proteinExistence type="inferred from homology"/>
<dbReference type="SMART" id="SM00504">
    <property type="entry name" value="Ubox"/>
    <property type="match status" value="1"/>
</dbReference>
<dbReference type="AlphaFoldDB" id="A0A1I7WV40"/>
<evidence type="ECO:0000259" key="9">
    <source>
        <dbReference type="SMART" id="SM00504"/>
    </source>
</evidence>
<feature type="domain" description="U-box" evidence="9">
    <location>
        <begin position="369"/>
        <end position="423"/>
    </location>
</feature>
<accession>A0A1I7WV40</accession>
<dbReference type="PANTHER" id="PTHR13931">
    <property type="entry name" value="UBIQUITINATION FACTOR E4"/>
    <property type="match status" value="1"/>
</dbReference>
<dbReference type="InterPro" id="IPR045132">
    <property type="entry name" value="UBE4"/>
</dbReference>
<dbReference type="Pfam" id="PF04564">
    <property type="entry name" value="U-box"/>
    <property type="match status" value="1"/>
</dbReference>
<comment type="similarity">
    <text evidence="4">Belongs to the ubiquitin conjugation factor E4 family.</text>
</comment>
<protein>
    <submittedName>
        <fullName evidence="11">U-box domain-containing protein</fullName>
    </submittedName>
</protein>
<dbReference type="GO" id="GO:0036503">
    <property type="term" value="P:ERAD pathway"/>
    <property type="evidence" value="ECO:0007669"/>
    <property type="project" value="InterPro"/>
</dbReference>